<dbReference type="Pfam" id="PF08240">
    <property type="entry name" value="ADH_N"/>
    <property type="match status" value="1"/>
</dbReference>
<dbReference type="RefSeq" id="XP_031868562.1">
    <property type="nucleotide sequence ID" value="XM_032015141.1"/>
</dbReference>
<dbReference type="PANTHER" id="PTHR43482">
    <property type="entry name" value="PROTEIN AST1-RELATED"/>
    <property type="match status" value="1"/>
</dbReference>
<keyword evidence="4" id="KW-1185">Reference proteome</keyword>
<feature type="region of interest" description="Disordered" evidence="1">
    <location>
        <begin position="1"/>
        <end position="26"/>
    </location>
</feature>
<accession>A0A370TK55</accession>
<dbReference type="Gene3D" id="3.90.180.10">
    <property type="entry name" value="Medium-chain alcohol dehydrogenases, catalytic domain"/>
    <property type="match status" value="1"/>
</dbReference>
<dbReference type="AlphaFoldDB" id="A0A370TK55"/>
<reference evidence="3 4" key="1">
    <citation type="journal article" date="2018" name="IMA Fungus">
        <title>IMA Genome-F 9: Draft genome sequence of Annulohypoxylon stygium, Aspergillus mulundensis, Berkeleyomyces basicola (syn. Thielaviopsis basicola), Ceratocystis smalleyi, two Cercospora beticola strains, Coleophoma cylindrospora, Fusarium fracticaudum, Phialophora cf. hyalina, and Morchella septimelata.</title>
        <authorList>
            <person name="Wingfield B.D."/>
            <person name="Bills G.F."/>
            <person name="Dong Y."/>
            <person name="Huang W."/>
            <person name="Nel W.J."/>
            <person name="Swalarsk-Parry B.S."/>
            <person name="Vaghefi N."/>
            <person name="Wilken P.M."/>
            <person name="An Z."/>
            <person name="de Beer Z.W."/>
            <person name="De Vos L."/>
            <person name="Chen L."/>
            <person name="Duong T.A."/>
            <person name="Gao Y."/>
            <person name="Hammerbacher A."/>
            <person name="Kikkert J.R."/>
            <person name="Li Y."/>
            <person name="Li H."/>
            <person name="Li K."/>
            <person name="Li Q."/>
            <person name="Liu X."/>
            <person name="Ma X."/>
            <person name="Naidoo K."/>
            <person name="Pethybridge S.J."/>
            <person name="Sun J."/>
            <person name="Steenkamp E.T."/>
            <person name="van der Nest M.A."/>
            <person name="van Wyk S."/>
            <person name="Wingfield M.J."/>
            <person name="Xiong C."/>
            <person name="Yue Q."/>
            <person name="Zhang X."/>
        </authorList>
    </citation>
    <scope>NUCLEOTIDE SEQUENCE [LARGE SCALE GENOMIC DNA]</scope>
    <source>
        <strain evidence="3 4">BP 5553</strain>
    </source>
</reference>
<dbReference type="GO" id="GO:0016491">
    <property type="term" value="F:oxidoreductase activity"/>
    <property type="evidence" value="ECO:0007669"/>
    <property type="project" value="InterPro"/>
</dbReference>
<dbReference type="Pfam" id="PF00107">
    <property type="entry name" value="ADH_zinc_N"/>
    <property type="match status" value="1"/>
</dbReference>
<organism evidence="3 4">
    <name type="scientific">Venustampulla echinocandica</name>
    <dbReference type="NCBI Taxonomy" id="2656787"/>
    <lineage>
        <taxon>Eukaryota</taxon>
        <taxon>Fungi</taxon>
        <taxon>Dikarya</taxon>
        <taxon>Ascomycota</taxon>
        <taxon>Pezizomycotina</taxon>
        <taxon>Leotiomycetes</taxon>
        <taxon>Helotiales</taxon>
        <taxon>Pleuroascaceae</taxon>
        <taxon>Venustampulla</taxon>
    </lineage>
</organism>
<proteinExistence type="predicted"/>
<protein>
    <submittedName>
        <fullName evidence="3">GroES-like protein</fullName>
    </submittedName>
</protein>
<gene>
    <name evidence="3" type="ORF">BP5553_06518</name>
</gene>
<dbReference type="Proteomes" id="UP000254866">
    <property type="component" value="Unassembled WGS sequence"/>
</dbReference>
<sequence length="327" mass="34197">MSGGNTMRALQLSKTGDTQTPNLSLQTLPKPAITPGHLLVKVHASAIQPSDLINAKGGFPSTTYPRIPGRDFSGVIVDGAANRIGQEVYGTSGNAQGFTVDGAQAEYILVPEDAVATKPRALSFVQAATVGVPFTTAATVLKRSGAQQDDVVLILGANGAVGSAAVQLAKCKGCRVLEGSRHDNADVNTAKDPDLKTVDSLTAGKGVNVVIDTVGQPALTQAAIGKLAKGGTLVFISGPRTGARDLTFDMVDFYRLSKTIIGVNTLTQPAREFAKELQYMSEMFDSKLLTVSGNGGEKWAEMKLDDGVEAYEKAGQRGAGKFVIVME</sequence>
<dbReference type="OrthoDB" id="3509362at2759"/>
<dbReference type="PANTHER" id="PTHR43482:SF1">
    <property type="entry name" value="PROTEIN AST1-RELATED"/>
    <property type="match status" value="1"/>
</dbReference>
<name>A0A370TK55_9HELO</name>
<dbReference type="InterPro" id="IPR052585">
    <property type="entry name" value="Lipid_raft_assoc_Zn_ADH"/>
</dbReference>
<evidence type="ECO:0000313" key="4">
    <source>
        <dbReference type="Proteomes" id="UP000254866"/>
    </source>
</evidence>
<comment type="caution">
    <text evidence="3">The sequence shown here is derived from an EMBL/GenBank/DDBJ whole genome shotgun (WGS) entry which is preliminary data.</text>
</comment>
<dbReference type="InterPro" id="IPR013154">
    <property type="entry name" value="ADH-like_N"/>
</dbReference>
<feature type="compositionally biased region" description="Polar residues" evidence="1">
    <location>
        <begin position="12"/>
        <end position="26"/>
    </location>
</feature>
<dbReference type="EMBL" id="NPIC01000005">
    <property type="protein sequence ID" value="RDL35906.1"/>
    <property type="molecule type" value="Genomic_DNA"/>
</dbReference>
<dbReference type="InterPro" id="IPR020843">
    <property type="entry name" value="ER"/>
</dbReference>
<evidence type="ECO:0000313" key="3">
    <source>
        <dbReference type="EMBL" id="RDL35906.1"/>
    </source>
</evidence>
<evidence type="ECO:0000256" key="1">
    <source>
        <dbReference type="SAM" id="MobiDB-lite"/>
    </source>
</evidence>
<dbReference type="SMART" id="SM00829">
    <property type="entry name" value="PKS_ER"/>
    <property type="match status" value="1"/>
</dbReference>
<dbReference type="CDD" id="cd05289">
    <property type="entry name" value="MDR_like_2"/>
    <property type="match status" value="1"/>
</dbReference>
<evidence type="ECO:0000259" key="2">
    <source>
        <dbReference type="SMART" id="SM00829"/>
    </source>
</evidence>
<dbReference type="STRING" id="2656787.A0A370TK55"/>
<dbReference type="InterPro" id="IPR013149">
    <property type="entry name" value="ADH-like_C"/>
</dbReference>
<dbReference type="SUPFAM" id="SSF50129">
    <property type="entry name" value="GroES-like"/>
    <property type="match status" value="1"/>
</dbReference>
<dbReference type="GeneID" id="43599367"/>
<dbReference type="InterPro" id="IPR036291">
    <property type="entry name" value="NAD(P)-bd_dom_sf"/>
</dbReference>
<dbReference type="SUPFAM" id="SSF51735">
    <property type="entry name" value="NAD(P)-binding Rossmann-fold domains"/>
    <property type="match status" value="1"/>
</dbReference>
<dbReference type="InterPro" id="IPR011032">
    <property type="entry name" value="GroES-like_sf"/>
</dbReference>
<feature type="domain" description="Enoyl reductase (ER)" evidence="2">
    <location>
        <begin position="16"/>
        <end position="324"/>
    </location>
</feature>